<proteinExistence type="predicted"/>
<dbReference type="EMBL" id="CP036272">
    <property type="protein sequence ID" value="QDT58445.1"/>
    <property type="molecule type" value="Genomic_DNA"/>
</dbReference>
<evidence type="ECO:0000256" key="1">
    <source>
        <dbReference type="SAM" id="Phobius"/>
    </source>
</evidence>
<name>A0A517SQP0_9BACT</name>
<keyword evidence="1" id="KW-0472">Membrane</keyword>
<keyword evidence="3" id="KW-1185">Reference proteome</keyword>
<evidence type="ECO:0000313" key="2">
    <source>
        <dbReference type="EMBL" id="QDT58445.1"/>
    </source>
</evidence>
<dbReference type="AlphaFoldDB" id="A0A517SQP0"/>
<dbReference type="OrthoDB" id="6105601at2"/>
<accession>A0A517SQP0</accession>
<gene>
    <name evidence="2" type="ORF">SV7mr_09380</name>
</gene>
<reference evidence="2 3" key="1">
    <citation type="submission" date="2019-02" db="EMBL/GenBank/DDBJ databases">
        <title>Deep-cultivation of Planctomycetes and their phenomic and genomic characterization uncovers novel biology.</title>
        <authorList>
            <person name="Wiegand S."/>
            <person name="Jogler M."/>
            <person name="Boedeker C."/>
            <person name="Pinto D."/>
            <person name="Vollmers J."/>
            <person name="Rivas-Marin E."/>
            <person name="Kohn T."/>
            <person name="Peeters S.H."/>
            <person name="Heuer A."/>
            <person name="Rast P."/>
            <person name="Oberbeckmann S."/>
            <person name="Bunk B."/>
            <person name="Jeske O."/>
            <person name="Meyerdierks A."/>
            <person name="Storesund J.E."/>
            <person name="Kallscheuer N."/>
            <person name="Luecker S."/>
            <person name="Lage O.M."/>
            <person name="Pohl T."/>
            <person name="Merkel B.J."/>
            <person name="Hornburger P."/>
            <person name="Mueller R.-W."/>
            <person name="Bruemmer F."/>
            <person name="Labrenz M."/>
            <person name="Spormann A.M."/>
            <person name="Op den Camp H."/>
            <person name="Overmann J."/>
            <person name="Amann R."/>
            <person name="Jetten M.S.M."/>
            <person name="Mascher T."/>
            <person name="Medema M.H."/>
            <person name="Devos D.P."/>
            <person name="Kaster A.-K."/>
            <person name="Ovreas L."/>
            <person name="Rohde M."/>
            <person name="Galperin M.Y."/>
            <person name="Jogler C."/>
        </authorList>
    </citation>
    <scope>NUCLEOTIDE SEQUENCE [LARGE SCALE GENOMIC DNA]</scope>
    <source>
        <strain evidence="2 3">SV_7m_r</strain>
    </source>
</reference>
<keyword evidence="1" id="KW-1133">Transmembrane helix</keyword>
<protein>
    <submittedName>
        <fullName evidence="2">Uncharacterized protein</fullName>
    </submittedName>
</protein>
<dbReference type="Proteomes" id="UP000315003">
    <property type="component" value="Chromosome"/>
</dbReference>
<feature type="transmembrane region" description="Helical" evidence="1">
    <location>
        <begin position="39"/>
        <end position="62"/>
    </location>
</feature>
<dbReference type="PROSITE" id="PS51257">
    <property type="entry name" value="PROKAR_LIPOPROTEIN"/>
    <property type="match status" value="1"/>
</dbReference>
<keyword evidence="1" id="KW-0812">Transmembrane</keyword>
<evidence type="ECO:0000313" key="3">
    <source>
        <dbReference type="Proteomes" id="UP000315003"/>
    </source>
</evidence>
<sequence length="143" mass="15724">MPQQFSRRLLLAATPALLAGCGTVLYPERRGQPKGRLDWGVVALNGVGLLLFFVPGVIAFAVDFATGAIYLPCYPHTATGTAETELRKVSLPPEKMNQEGIEATISQHTKKEIDLSQDSYQTESLQEIKAFWPTYQSLQNELG</sequence>
<organism evidence="2 3">
    <name type="scientific">Stieleria bergensis</name>
    <dbReference type="NCBI Taxonomy" id="2528025"/>
    <lineage>
        <taxon>Bacteria</taxon>
        <taxon>Pseudomonadati</taxon>
        <taxon>Planctomycetota</taxon>
        <taxon>Planctomycetia</taxon>
        <taxon>Pirellulales</taxon>
        <taxon>Pirellulaceae</taxon>
        <taxon>Stieleria</taxon>
    </lineage>
</organism>